<dbReference type="InterPro" id="IPR019176">
    <property type="entry name" value="Cytochrome_B561-rel"/>
</dbReference>
<dbReference type="STRING" id="13249.T1HCM5"/>
<protein>
    <submittedName>
        <fullName evidence="1">Uncharacterized protein</fullName>
    </submittedName>
</protein>
<dbReference type="HOGENOM" id="CLU_566622_0_0_1"/>
<evidence type="ECO:0000313" key="2">
    <source>
        <dbReference type="Proteomes" id="UP000015103"/>
    </source>
</evidence>
<dbReference type="GO" id="GO:0016020">
    <property type="term" value="C:membrane"/>
    <property type="evidence" value="ECO:0007669"/>
    <property type="project" value="TreeGrafter"/>
</dbReference>
<dbReference type="VEuPathDB" id="VectorBase:RPRC001789"/>
<keyword evidence="2" id="KW-1185">Reference proteome</keyword>
<dbReference type="Proteomes" id="UP000015103">
    <property type="component" value="Unassembled WGS sequence"/>
</dbReference>
<dbReference type="EnsemblMetazoa" id="RPRC001789-RA">
    <property type="protein sequence ID" value="RPRC001789-PA"/>
    <property type="gene ID" value="RPRC001789"/>
</dbReference>
<dbReference type="OMA" id="TIFKHER"/>
<name>T1HCM5_RHOPR</name>
<dbReference type="Pfam" id="PF09786">
    <property type="entry name" value="CytochromB561_N"/>
    <property type="match status" value="1"/>
</dbReference>
<dbReference type="PANTHER" id="PTHR21780">
    <property type="entry name" value="TRANSMEMBRANE PROTEIN 209"/>
    <property type="match status" value="1"/>
</dbReference>
<dbReference type="FunCoup" id="T1HCM5">
    <property type="interactions" value="1172"/>
</dbReference>
<accession>T1HCM5</accession>
<dbReference type="EMBL" id="ACPB03003462">
    <property type="status" value="NOT_ANNOTATED_CDS"/>
    <property type="molecule type" value="Genomic_DNA"/>
</dbReference>
<proteinExistence type="predicted"/>
<reference evidence="1" key="1">
    <citation type="submission" date="2015-05" db="UniProtKB">
        <authorList>
            <consortium name="EnsemblMetazoa"/>
        </authorList>
    </citation>
    <scope>IDENTIFICATION</scope>
</reference>
<dbReference type="PANTHER" id="PTHR21780:SF0">
    <property type="entry name" value="TRANSMEMBRANE PROTEIN 209"/>
    <property type="match status" value="1"/>
</dbReference>
<sequence length="482" mass="55682">MKRFKSDTKELATLERSRTKAERDELIESTRKISRAKKKTVTYCALLFGSILYILTCDLWHDVLTCVIIQCGGLFYCVYLVFYIILHVFTIFKHERIIWRQNMGIMSRLKQTVSPESPKIFGDLVTYVKRDIIKQEPSPNSSQSRDKYCSPRTSKKTLLSVADLDKYLHDYHQAKRDDLVKASVDENFFFSNRFLDGCEGLNVIEVPPVFRRTLYQSCCTNESRTNDGRGNSPNQQLIRELWRRYNVDSVYFVDGISKLRMWISKTILEPIVNEIDEVDHKLKSQGQVGCTIGSICLDTLISTAQNPYVVQHIPNLPSLVPFLQISPHQQYVVQRIRELAVGNTMSEFKWKSGGKHNDKPWEQNLPTDADLVMHLICTYLDSQLPMLSCQPESRPFTSRYFSKAPDLPLQENIGIYEESLYPPHYQIVINGELQDIPSGHNNLFYALLLFLHYIKRHEHGMLGTISLGRSGINILWTIENNV</sequence>
<dbReference type="eggNOG" id="KOG4670">
    <property type="taxonomic scope" value="Eukaryota"/>
</dbReference>
<evidence type="ECO:0000313" key="1">
    <source>
        <dbReference type="EnsemblMetazoa" id="RPRC001789-PA"/>
    </source>
</evidence>
<dbReference type="InParanoid" id="T1HCM5"/>
<organism evidence="1 2">
    <name type="scientific">Rhodnius prolixus</name>
    <name type="common">Triatomid bug</name>
    <dbReference type="NCBI Taxonomy" id="13249"/>
    <lineage>
        <taxon>Eukaryota</taxon>
        <taxon>Metazoa</taxon>
        <taxon>Ecdysozoa</taxon>
        <taxon>Arthropoda</taxon>
        <taxon>Hexapoda</taxon>
        <taxon>Insecta</taxon>
        <taxon>Pterygota</taxon>
        <taxon>Neoptera</taxon>
        <taxon>Paraneoptera</taxon>
        <taxon>Hemiptera</taxon>
        <taxon>Heteroptera</taxon>
        <taxon>Panheteroptera</taxon>
        <taxon>Cimicomorpha</taxon>
        <taxon>Reduviidae</taxon>
        <taxon>Triatominae</taxon>
        <taxon>Rhodnius</taxon>
    </lineage>
</organism>
<dbReference type="AlphaFoldDB" id="T1HCM5"/>